<dbReference type="Gene3D" id="3.30.1440.10">
    <property type="match status" value="1"/>
</dbReference>
<reference evidence="2 3" key="1">
    <citation type="submission" date="2023-05" db="EMBL/GenBank/DDBJ databases">
        <title>Metabolic capabilities are highly conserved among human nasal-associated Corynebacterium species in pangenomic analyses.</title>
        <authorList>
            <person name="Tran T.H."/>
            <person name="Roberts A.Q."/>
            <person name="Escapa I.F."/>
            <person name="Gao W."/>
            <person name="Conlan S."/>
            <person name="Kong H."/>
            <person name="Segre J.A."/>
            <person name="Kelly M.S."/>
            <person name="Lemon K.P."/>
        </authorList>
    </citation>
    <scope>NUCLEOTIDE SEQUENCE [LARGE SCALE GENOMIC DNA]</scope>
    <source>
        <strain evidence="2 3">KPL3772</strain>
    </source>
</reference>
<dbReference type="Proteomes" id="UP001239759">
    <property type="component" value="Unassembled WGS sequence"/>
</dbReference>
<name>A0ABT7FVM4_9CORY</name>
<protein>
    <recommendedName>
        <fullName evidence="1">50S ribosomal protein L5</fullName>
    </recommendedName>
</protein>
<comment type="caution">
    <text evidence="2">The sequence shown here is derived from an EMBL/GenBank/DDBJ whole genome shotgun (WGS) entry which is preliminary data.</text>
</comment>
<dbReference type="InterPro" id="IPR022803">
    <property type="entry name" value="Ribosomal_uL5_dom_sf"/>
</dbReference>
<keyword evidence="2" id="KW-0687">Ribonucleoprotein</keyword>
<evidence type="ECO:0000313" key="3">
    <source>
        <dbReference type="Proteomes" id="UP001239759"/>
    </source>
</evidence>
<gene>
    <name evidence="2" type="ORF">QPX23_04770</name>
</gene>
<organism evidence="2 3">
    <name type="scientific">Corynebacterium pseudodiphtheriticum</name>
    <dbReference type="NCBI Taxonomy" id="37637"/>
    <lineage>
        <taxon>Bacteria</taxon>
        <taxon>Bacillati</taxon>
        <taxon>Actinomycetota</taxon>
        <taxon>Actinomycetes</taxon>
        <taxon>Mycobacteriales</taxon>
        <taxon>Corynebacteriaceae</taxon>
        <taxon>Corynebacterium</taxon>
    </lineage>
</organism>
<proteinExistence type="predicted"/>
<dbReference type="EMBL" id="JASNUQ010000005">
    <property type="protein sequence ID" value="MDK4290045.1"/>
    <property type="molecule type" value="Genomic_DNA"/>
</dbReference>
<dbReference type="GO" id="GO:0005840">
    <property type="term" value="C:ribosome"/>
    <property type="evidence" value="ECO:0007669"/>
    <property type="project" value="UniProtKB-KW"/>
</dbReference>
<sequence>DITVVTSATNDDEGRALLRELGFPFKK</sequence>
<accession>A0ABT7FVM4</accession>
<evidence type="ECO:0000313" key="2">
    <source>
        <dbReference type="EMBL" id="MDK4290045.1"/>
    </source>
</evidence>
<keyword evidence="2" id="KW-0689">Ribosomal protein</keyword>
<feature type="non-terminal residue" evidence="2">
    <location>
        <position position="1"/>
    </location>
</feature>
<dbReference type="SUPFAM" id="SSF55282">
    <property type="entry name" value="RL5-like"/>
    <property type="match status" value="1"/>
</dbReference>
<keyword evidence="3" id="KW-1185">Reference proteome</keyword>
<evidence type="ECO:0000256" key="1">
    <source>
        <dbReference type="ARBA" id="ARBA00035461"/>
    </source>
</evidence>